<feature type="transmembrane region" description="Helical" evidence="6">
    <location>
        <begin position="869"/>
        <end position="888"/>
    </location>
</feature>
<reference evidence="7" key="1">
    <citation type="submission" date="2016-03" db="EMBL/GenBank/DDBJ databases">
        <title>Draft genome sequence of Rosellinia necatrix.</title>
        <authorList>
            <person name="Kanematsu S."/>
        </authorList>
    </citation>
    <scope>NUCLEOTIDE SEQUENCE [LARGE SCALE GENOMIC DNA]</scope>
    <source>
        <strain evidence="7">W97</strain>
    </source>
</reference>
<name>A0A1S7UIF3_ROSNE</name>
<accession>A0A1S7UIF3</accession>
<keyword evidence="2 6" id="KW-0812">Transmembrane</keyword>
<protein>
    <submittedName>
        <fullName evidence="7">Putative ankyrin repeat protein</fullName>
    </submittedName>
</protein>
<evidence type="ECO:0000313" key="8">
    <source>
        <dbReference type="Proteomes" id="UP000054516"/>
    </source>
</evidence>
<dbReference type="InterPro" id="IPR045863">
    <property type="entry name" value="CorA_TM1_TM2"/>
</dbReference>
<comment type="subcellular location">
    <subcellularLocation>
        <location evidence="1">Membrane</location>
        <topology evidence="1">Multi-pass membrane protein</topology>
    </subcellularLocation>
</comment>
<proteinExistence type="predicted"/>
<dbReference type="SUPFAM" id="SSF144083">
    <property type="entry name" value="Magnesium transport protein CorA, transmembrane region"/>
    <property type="match status" value="1"/>
</dbReference>
<feature type="region of interest" description="Disordered" evidence="5">
    <location>
        <begin position="363"/>
        <end position="398"/>
    </location>
</feature>
<evidence type="ECO:0000313" key="7">
    <source>
        <dbReference type="EMBL" id="GAP83012.2"/>
    </source>
</evidence>
<dbReference type="STRING" id="77044.A0A1S7UIF3"/>
<gene>
    <name evidence="7" type="ORF">SAMD00023353_0400010</name>
</gene>
<dbReference type="GO" id="GO:0016020">
    <property type="term" value="C:membrane"/>
    <property type="evidence" value="ECO:0007669"/>
    <property type="project" value="UniProtKB-SubCell"/>
</dbReference>
<feature type="compositionally biased region" description="Basic and acidic residues" evidence="5">
    <location>
        <begin position="955"/>
        <end position="973"/>
    </location>
</feature>
<organism evidence="7">
    <name type="scientific">Rosellinia necatrix</name>
    <name type="common">White root-rot fungus</name>
    <dbReference type="NCBI Taxonomy" id="77044"/>
    <lineage>
        <taxon>Eukaryota</taxon>
        <taxon>Fungi</taxon>
        <taxon>Dikarya</taxon>
        <taxon>Ascomycota</taxon>
        <taxon>Pezizomycotina</taxon>
        <taxon>Sordariomycetes</taxon>
        <taxon>Xylariomycetidae</taxon>
        <taxon>Xylariales</taxon>
        <taxon>Xylariaceae</taxon>
        <taxon>Rosellinia</taxon>
    </lineage>
</organism>
<dbReference type="EMBL" id="DF977449">
    <property type="protein sequence ID" value="GAP83012.2"/>
    <property type="molecule type" value="Genomic_DNA"/>
</dbReference>
<evidence type="ECO:0000256" key="6">
    <source>
        <dbReference type="SAM" id="Phobius"/>
    </source>
</evidence>
<evidence type="ECO:0000256" key="2">
    <source>
        <dbReference type="ARBA" id="ARBA00022692"/>
    </source>
</evidence>
<feature type="region of interest" description="Disordered" evidence="5">
    <location>
        <begin position="153"/>
        <end position="182"/>
    </location>
</feature>
<dbReference type="InterPro" id="IPR050829">
    <property type="entry name" value="CorA_MIT"/>
</dbReference>
<dbReference type="OrthoDB" id="341259at2759"/>
<keyword evidence="8" id="KW-1185">Reference proteome</keyword>
<evidence type="ECO:0000256" key="5">
    <source>
        <dbReference type="SAM" id="MobiDB-lite"/>
    </source>
</evidence>
<keyword evidence="3 6" id="KW-1133">Transmembrane helix</keyword>
<feature type="compositionally biased region" description="Basic and acidic residues" evidence="5">
    <location>
        <begin position="365"/>
        <end position="380"/>
    </location>
</feature>
<evidence type="ECO:0000256" key="1">
    <source>
        <dbReference type="ARBA" id="ARBA00004141"/>
    </source>
</evidence>
<dbReference type="AlphaFoldDB" id="A0A1S7UIF3"/>
<dbReference type="Pfam" id="PF01544">
    <property type="entry name" value="CorA"/>
    <property type="match status" value="1"/>
</dbReference>
<feature type="transmembrane region" description="Helical" evidence="6">
    <location>
        <begin position="831"/>
        <end position="849"/>
    </location>
</feature>
<dbReference type="GO" id="GO:0046873">
    <property type="term" value="F:metal ion transmembrane transporter activity"/>
    <property type="evidence" value="ECO:0007669"/>
    <property type="project" value="InterPro"/>
</dbReference>
<dbReference type="Proteomes" id="UP000054516">
    <property type="component" value="Unassembled WGS sequence"/>
</dbReference>
<keyword evidence="4 6" id="KW-0472">Membrane</keyword>
<dbReference type="OMA" id="MWILDAN"/>
<evidence type="ECO:0000256" key="4">
    <source>
        <dbReference type="ARBA" id="ARBA00023136"/>
    </source>
</evidence>
<dbReference type="PANTHER" id="PTHR47685">
    <property type="entry name" value="MAGNESIUM TRANSPORT PROTEIN CORA"/>
    <property type="match status" value="1"/>
</dbReference>
<evidence type="ECO:0000256" key="3">
    <source>
        <dbReference type="ARBA" id="ARBA00022989"/>
    </source>
</evidence>
<dbReference type="Gene3D" id="1.20.58.340">
    <property type="entry name" value="Magnesium transport protein CorA, transmembrane region"/>
    <property type="match status" value="1"/>
</dbReference>
<sequence>MGHNTTSCLSAEDHHNAITDHLIHYFGCLSITERKEFRTDEHKVWVAECEHQRQLATKRGILKTPDKIETEAKTKTDAIRKRWISDFDKEEERIELLRRTLEKNNLTQEVDTWRKTLGGCCLVQEVDMCPRTPETANLVQEVDKCREAWRNSSEYRLSSAKPPKPDQTSTEPNPDPRNYIPEEDVSVGVIRFKDGKPFDKGSDLLGKFPNQKTNVQSLLYKGHTDKPEENLLHKDRIGSDSTEIRYFHIPSNNMMKAISRYFGEEPPKFDSFKRQLGRQDTAKTSIILQDRYWRGQFHGDEGCPPHARYMSPMCETILSSKRAMEIEPNNLVLFMPYLHWETSKKRLYFASEMDGIVAMKSAKKKEKEKSDKIARIDKRKSPNAQNGVPAPEQSATKGNTWLGTKFRTMTGLGPKTPKIDLRNEEVTKDNFISRVASAILQRPRFKIKSPLAKYLMAASKLYEEMTNYRDKMLLHKYLPENPPLHPRRTLDQAFYSTLQTTKERDCDQVVFRGTTAKPEDFHYYDFEAEKWAAHDEYDIKHPCPECTVNIQKLSRVVMVDQLWMWILDANTIITCFPKRYGANKNDASGIHKSIRSRVDEIGDIHTVFELGLIILDECSKTFFNRTKTLDRRPQVINEFSRAIGNIMHQQTVAFNRLWWWTEQAKLLYGAEGYTDTSNLHMTLLDIHPEGQLAKEIEDVIEELDIMLHLANTHDDILKKYIEQVVQILDPDDEFKTQKGVIKQKKPEANTSLSNAEMERKKAYQCFKQKANEGQARAGDCIKELKDLRESAKKTGQDVQNLLQMKQQQASVFQAWQAMKQSDETMKQGRSIMTFTLITIVFLPLSFLSSLFGMNNKEFGDNAWSVSQQILYIFTISAGVVFLSLLFAFSDRTRAFIWSHYVRFSTAAAVRLRIYDIYLERPTERIYDEAASKIYRVKNERRKVYFAQKGFKRGELEREEREREEQEERGREEEQNGGISAGKQPEKQNKRSWGIRNRGVGNKMERGAPPGDLENGVLDTKGTN</sequence>
<dbReference type="PANTHER" id="PTHR47685:SF1">
    <property type="entry name" value="MAGNESIUM TRANSPORT PROTEIN CORA"/>
    <property type="match status" value="1"/>
</dbReference>
<dbReference type="InterPro" id="IPR002523">
    <property type="entry name" value="MgTranspt_CorA/ZnTranspt_ZntB"/>
</dbReference>
<feature type="region of interest" description="Disordered" evidence="5">
    <location>
        <begin position="955"/>
        <end position="1023"/>
    </location>
</feature>